<gene>
    <name evidence="2" type="ORF">PG986_011624</name>
</gene>
<protein>
    <submittedName>
        <fullName evidence="2">Uncharacterized protein</fullName>
    </submittedName>
</protein>
<feature type="compositionally biased region" description="Basic and acidic residues" evidence="1">
    <location>
        <begin position="358"/>
        <end position="377"/>
    </location>
</feature>
<keyword evidence="3" id="KW-1185">Reference proteome</keyword>
<dbReference type="EMBL" id="JAQQWE010000008">
    <property type="protein sequence ID" value="KAK7942511.1"/>
    <property type="molecule type" value="Genomic_DNA"/>
</dbReference>
<dbReference type="RefSeq" id="XP_066694542.1">
    <property type="nucleotide sequence ID" value="XM_066847846.1"/>
</dbReference>
<accession>A0ABR1PXQ4</accession>
<proteinExistence type="predicted"/>
<evidence type="ECO:0000313" key="3">
    <source>
        <dbReference type="Proteomes" id="UP001391051"/>
    </source>
</evidence>
<dbReference type="Proteomes" id="UP001391051">
    <property type="component" value="Unassembled WGS sequence"/>
</dbReference>
<name>A0ABR1PXQ4_9PEZI</name>
<dbReference type="GeneID" id="92080908"/>
<feature type="region of interest" description="Disordered" evidence="1">
    <location>
        <begin position="258"/>
        <end position="295"/>
    </location>
</feature>
<comment type="caution">
    <text evidence="2">The sequence shown here is derived from an EMBL/GenBank/DDBJ whole genome shotgun (WGS) entry which is preliminary data.</text>
</comment>
<sequence>MEPYEHRQDALGHAVEDLLDTALASQLQPKIESPSRTISVFLCHWDSDAETYPEIDSGIHALQKTFEHQYGFSTEVHELEQAKSSSKNQLTLMSRFLPLLYDTSPDPMMPCRCLEGMHRYLHKPEEVNLFIFIYLGFAETASDGSCLLRPVGQPDQDPASLPSVNYSSVSRATTDMGESQVLALLGCPYDGPSASATSANKELIAAGSALWTPAFEFTTHLVHHIRRAARDRRVLNTPLLFARLASTLSSPPIRRIGAAVGGGTSSQTPSLGVRGIGEGGPPRIRPSSQTGEDVDGTRVITLRASVWYCLPASPLVTLIRVEKTAESEEEEATAALPSRPRRKKKGVCPQQSDEEEEDKKSFPDPQKPKIRLDEKSKSGLRSLLQGLGREE</sequence>
<feature type="region of interest" description="Disordered" evidence="1">
    <location>
        <begin position="326"/>
        <end position="391"/>
    </location>
</feature>
<organism evidence="2 3">
    <name type="scientific">Apiospora aurea</name>
    <dbReference type="NCBI Taxonomy" id="335848"/>
    <lineage>
        <taxon>Eukaryota</taxon>
        <taxon>Fungi</taxon>
        <taxon>Dikarya</taxon>
        <taxon>Ascomycota</taxon>
        <taxon>Pezizomycotina</taxon>
        <taxon>Sordariomycetes</taxon>
        <taxon>Xylariomycetidae</taxon>
        <taxon>Amphisphaeriales</taxon>
        <taxon>Apiosporaceae</taxon>
        <taxon>Apiospora</taxon>
    </lineage>
</organism>
<evidence type="ECO:0000313" key="2">
    <source>
        <dbReference type="EMBL" id="KAK7942511.1"/>
    </source>
</evidence>
<reference evidence="2 3" key="1">
    <citation type="submission" date="2023-01" db="EMBL/GenBank/DDBJ databases">
        <title>Analysis of 21 Apiospora genomes using comparative genomics revels a genus with tremendous synthesis potential of carbohydrate active enzymes and secondary metabolites.</title>
        <authorList>
            <person name="Sorensen T."/>
        </authorList>
    </citation>
    <scope>NUCLEOTIDE SEQUENCE [LARGE SCALE GENOMIC DNA]</scope>
    <source>
        <strain evidence="2 3">CBS 24483</strain>
    </source>
</reference>
<evidence type="ECO:0000256" key="1">
    <source>
        <dbReference type="SAM" id="MobiDB-lite"/>
    </source>
</evidence>
<feature type="compositionally biased region" description="Low complexity" evidence="1">
    <location>
        <begin position="379"/>
        <end position="391"/>
    </location>
</feature>